<keyword evidence="1" id="KW-0511">Multifunctional enzyme</keyword>
<dbReference type="SUPFAM" id="SSF56672">
    <property type="entry name" value="DNA/RNA polymerases"/>
    <property type="match status" value="1"/>
</dbReference>
<feature type="compositionally biased region" description="Polar residues" evidence="2">
    <location>
        <begin position="95"/>
        <end position="106"/>
    </location>
</feature>
<dbReference type="EMBL" id="JAHWGI010001324">
    <property type="protein sequence ID" value="KAK3928219.1"/>
    <property type="molecule type" value="Genomic_DNA"/>
</dbReference>
<dbReference type="PANTHER" id="PTHR37984">
    <property type="entry name" value="PROTEIN CBG26694"/>
    <property type="match status" value="1"/>
</dbReference>
<evidence type="ECO:0000259" key="3">
    <source>
        <dbReference type="Pfam" id="PF17919"/>
    </source>
</evidence>
<reference evidence="4" key="2">
    <citation type="journal article" date="2023" name="BMC Genomics">
        <title>Pest status, molecular evolution, and epigenetic factors derived from the genome assembly of Frankliniella fusca, a thysanopteran phytovirus vector.</title>
        <authorList>
            <person name="Catto M.A."/>
            <person name="Labadie P.E."/>
            <person name="Jacobson A.L."/>
            <person name="Kennedy G.G."/>
            <person name="Srinivasan R."/>
            <person name="Hunt B.G."/>
        </authorList>
    </citation>
    <scope>NUCLEOTIDE SEQUENCE</scope>
    <source>
        <strain evidence="4">PL_HMW_Pooled</strain>
    </source>
</reference>
<reference evidence="4" key="1">
    <citation type="submission" date="2021-07" db="EMBL/GenBank/DDBJ databases">
        <authorList>
            <person name="Catto M.A."/>
            <person name="Jacobson A."/>
            <person name="Kennedy G."/>
            <person name="Labadie P."/>
            <person name="Hunt B.G."/>
            <person name="Srinivasan R."/>
        </authorList>
    </citation>
    <scope>NUCLEOTIDE SEQUENCE</scope>
    <source>
        <strain evidence="4">PL_HMW_Pooled</strain>
        <tissue evidence="4">Head</tissue>
    </source>
</reference>
<dbReference type="InterPro" id="IPR043502">
    <property type="entry name" value="DNA/RNA_pol_sf"/>
</dbReference>
<dbReference type="PANTHER" id="PTHR37984:SF5">
    <property type="entry name" value="PROTEIN NYNRIN-LIKE"/>
    <property type="match status" value="1"/>
</dbReference>
<dbReference type="GO" id="GO:0003824">
    <property type="term" value="F:catalytic activity"/>
    <property type="evidence" value="ECO:0007669"/>
    <property type="project" value="UniProtKB-KW"/>
</dbReference>
<accession>A0AAE1LRI2</accession>
<proteinExistence type="predicted"/>
<dbReference type="AlphaFoldDB" id="A0AAE1LRI2"/>
<evidence type="ECO:0000313" key="4">
    <source>
        <dbReference type="EMBL" id="KAK3928219.1"/>
    </source>
</evidence>
<dbReference type="Proteomes" id="UP001219518">
    <property type="component" value="Unassembled WGS sequence"/>
</dbReference>
<keyword evidence="5" id="KW-1185">Reference proteome</keyword>
<comment type="caution">
    <text evidence="4">The sequence shown here is derived from an EMBL/GenBank/DDBJ whole genome shotgun (WGS) entry which is preliminary data.</text>
</comment>
<feature type="non-terminal residue" evidence="4">
    <location>
        <position position="584"/>
    </location>
</feature>
<dbReference type="InterPro" id="IPR041577">
    <property type="entry name" value="RT_RNaseH_2"/>
</dbReference>
<feature type="domain" description="Reverse transcriptase/retrotransposon-derived protein RNase H-like" evidence="3">
    <location>
        <begin position="514"/>
        <end position="555"/>
    </location>
</feature>
<feature type="region of interest" description="Disordered" evidence="2">
    <location>
        <begin position="87"/>
        <end position="113"/>
    </location>
</feature>
<organism evidence="4 5">
    <name type="scientific">Frankliniella fusca</name>
    <dbReference type="NCBI Taxonomy" id="407009"/>
    <lineage>
        <taxon>Eukaryota</taxon>
        <taxon>Metazoa</taxon>
        <taxon>Ecdysozoa</taxon>
        <taxon>Arthropoda</taxon>
        <taxon>Hexapoda</taxon>
        <taxon>Insecta</taxon>
        <taxon>Pterygota</taxon>
        <taxon>Neoptera</taxon>
        <taxon>Paraneoptera</taxon>
        <taxon>Thysanoptera</taxon>
        <taxon>Terebrantia</taxon>
        <taxon>Thripoidea</taxon>
        <taxon>Thripidae</taxon>
        <taxon>Frankliniella</taxon>
    </lineage>
</organism>
<dbReference type="InterPro" id="IPR043128">
    <property type="entry name" value="Rev_trsase/Diguanyl_cyclase"/>
</dbReference>
<protein>
    <submittedName>
        <fullName evidence="4">Transposon Tf2-11 polyprotein</fullName>
    </submittedName>
</protein>
<sequence>ITDHLLKDRIIWGTFDKRLRETIGAESNLLFSEIIEICKGVAATARYPRQPDNDDAQEINAVQIFSGNKGNHQNKLGILSGRGGAKSYRGKTRYEQQPQFKNNGSKQGEGHSGNEKYNNVFKCKCRKCTKIHEAGNCPAWGQTCSNCHGRNHFQSVKSLQERAIIKINSPKMLIRFSPTNQLEGVLLGGWTDKRYVVHMLTARETVKRRAIESSWESKRPRKEYTEVLRLQGEHYVKFKVHNGSEINSLPIHVFEKINKGYKVYPTNTLLESYGKVLSKAVGVVQLLVETKYRGRLMCEFLLSTIEPKPLLGIEACEKLNLVKRVEHPKEVNTLSVTQLLLDSKQDFIKIYSMGEFKQTVEIVVDPTYQPRMCPAKRNHFSIIQRLKPKLDDLERTGVTAKVKDEIPKFVSNMVIREKGNGDIRTCLDPGHLNKAIKKPRQTQVKFLGQLVSKNATKVDPERVRAIQAINEPKTKKQLQKCLGTFNYVRKFSPQMATIAAPLYQLLSKTVTFQWLPVHAEAFRKLKEALTTTPVHATFDSSKPVVIQADASQYGVYRNVRSTIPWFTGASTYHVLGIKENGSFE</sequence>
<gene>
    <name evidence="4" type="ORF">KUF71_000489</name>
</gene>
<name>A0AAE1LRI2_9NEOP</name>
<dbReference type="InterPro" id="IPR050951">
    <property type="entry name" value="Retrovirus_Pol_polyprotein"/>
</dbReference>
<evidence type="ECO:0000256" key="1">
    <source>
        <dbReference type="ARBA" id="ARBA00023268"/>
    </source>
</evidence>
<evidence type="ECO:0000256" key="2">
    <source>
        <dbReference type="SAM" id="MobiDB-lite"/>
    </source>
</evidence>
<dbReference type="Gene3D" id="3.30.70.270">
    <property type="match status" value="1"/>
</dbReference>
<dbReference type="Pfam" id="PF17919">
    <property type="entry name" value="RT_RNaseH_2"/>
    <property type="match status" value="1"/>
</dbReference>
<dbReference type="GO" id="GO:0071897">
    <property type="term" value="P:DNA biosynthetic process"/>
    <property type="evidence" value="ECO:0007669"/>
    <property type="project" value="UniProtKB-ARBA"/>
</dbReference>
<evidence type="ECO:0000313" key="5">
    <source>
        <dbReference type="Proteomes" id="UP001219518"/>
    </source>
</evidence>
<dbReference type="FunFam" id="3.30.70.270:FF:000026">
    <property type="entry name" value="Transposon Ty3-G Gag-Pol polyprotein"/>
    <property type="match status" value="1"/>
</dbReference>